<reference evidence="2 3" key="1">
    <citation type="submission" date="2024-10" db="EMBL/GenBank/DDBJ databases">
        <title>The Natural Products Discovery Center: Release of the First 8490 Sequenced Strains for Exploring Actinobacteria Biosynthetic Diversity.</title>
        <authorList>
            <person name="Kalkreuter E."/>
            <person name="Kautsar S.A."/>
            <person name="Yang D."/>
            <person name="Bader C.D."/>
            <person name="Teijaro C.N."/>
            <person name="Fluegel L."/>
            <person name="Davis C.M."/>
            <person name="Simpson J.R."/>
            <person name="Lauterbach L."/>
            <person name="Steele A.D."/>
            <person name="Gui C."/>
            <person name="Meng S."/>
            <person name="Li G."/>
            <person name="Viehrig K."/>
            <person name="Ye F."/>
            <person name="Su P."/>
            <person name="Kiefer A.F."/>
            <person name="Nichols A."/>
            <person name="Cepeda A.J."/>
            <person name="Yan W."/>
            <person name="Fan B."/>
            <person name="Jiang Y."/>
            <person name="Adhikari A."/>
            <person name="Zheng C.-J."/>
            <person name="Schuster L."/>
            <person name="Cowan T.M."/>
            <person name="Smanski M.J."/>
            <person name="Chevrette M.G."/>
            <person name="De Carvalho L.P.S."/>
            <person name="Shen B."/>
        </authorList>
    </citation>
    <scope>NUCLEOTIDE SEQUENCE [LARGE SCALE GENOMIC DNA]</scope>
    <source>
        <strain evidence="2 3">NPDC020979</strain>
    </source>
</reference>
<evidence type="ECO:0000256" key="1">
    <source>
        <dbReference type="SAM" id="Phobius"/>
    </source>
</evidence>
<accession>A0ABW7T8R2</accession>
<protein>
    <submittedName>
        <fullName evidence="2">Uncharacterized protein</fullName>
    </submittedName>
</protein>
<feature type="transmembrane region" description="Helical" evidence="1">
    <location>
        <begin position="20"/>
        <end position="40"/>
    </location>
</feature>
<evidence type="ECO:0000313" key="3">
    <source>
        <dbReference type="Proteomes" id="UP001611162"/>
    </source>
</evidence>
<proteinExistence type="predicted"/>
<name>A0ABW7T8R2_9ACTN</name>
<dbReference type="Proteomes" id="UP001611162">
    <property type="component" value="Unassembled WGS sequence"/>
</dbReference>
<gene>
    <name evidence="2" type="ORF">ACH4TF_19105</name>
</gene>
<keyword evidence="1" id="KW-0472">Membrane</keyword>
<keyword evidence="3" id="KW-1185">Reference proteome</keyword>
<keyword evidence="1" id="KW-1133">Transmembrane helix</keyword>
<organism evidence="2 3">
    <name type="scientific">Streptomyces abikoensis</name>
    <dbReference type="NCBI Taxonomy" id="97398"/>
    <lineage>
        <taxon>Bacteria</taxon>
        <taxon>Bacillati</taxon>
        <taxon>Actinomycetota</taxon>
        <taxon>Actinomycetes</taxon>
        <taxon>Kitasatosporales</taxon>
        <taxon>Streptomycetaceae</taxon>
        <taxon>Streptomyces</taxon>
    </lineage>
</organism>
<evidence type="ECO:0000313" key="2">
    <source>
        <dbReference type="EMBL" id="MFI0912556.1"/>
    </source>
</evidence>
<dbReference type="RefSeq" id="WP_397613440.1">
    <property type="nucleotide sequence ID" value="NZ_JBIRRB010000006.1"/>
</dbReference>
<comment type="caution">
    <text evidence="2">The sequence shown here is derived from an EMBL/GenBank/DDBJ whole genome shotgun (WGS) entry which is preliminary data.</text>
</comment>
<dbReference type="EMBL" id="JBIRRB010000006">
    <property type="protein sequence ID" value="MFI0912556.1"/>
    <property type="molecule type" value="Genomic_DNA"/>
</dbReference>
<keyword evidence="1" id="KW-0812">Transmembrane</keyword>
<sequence>MFLPRPNRPPRDRARLPRSYRIQITAAILSGSLPALAMILTRCTPGH</sequence>